<sequence length="753" mass="74524">MQHGVNRFGMRFGAGLLATLGVLFAPAGRAAADEIYWVGYQYGAPGDGDGGWRTSASWFHGDQWLNYNVPGPDDAAVFDESVDPQDNGMPRTVLFRDYTVTADPPGVPSPIPVPGGAASVKSLDVRQGAFTFDFATGTGPQGSLAVGESFTVGRAKPDGGDVSASLVVTGGRLSQSESQNWAGGVVGEGLHATGRLVADGAGAQISLARDLWVGNGGGTGYVEALGGGVIQARSIVSGPYGGPSGELTTAYLRADGAGSQIIGFSGLNNGGLTVTNGGYVNSQQGDGTYPFTFLGTIDGGRATALVDGPGSRWDHMAALWVGGVYHTNTSARGELTIRNGGEVESGFVVVGDRYATGSVDVQGAGSTLRSGDMFVGIGKGTGSLSASGGGEIEGAGIYVGSGLGSGAISASDGGEIHGVAVVLGNDGDSTGAADVRSGGRLVSDHELVVGQAGGGTMLVKDAGVVQSDEGIIARLSGSSGTATIQGEGSRWDVGSNLSLGGHAASGSGGEGLLTVQDGGLVTVGARLDAWDQGTIEVLKNGRLLIGSGDAEAVSPGTLEVGYGGVLAGTGTILGDVVNAGGVIAPGHSPGLLSIDGGLFLGAAGTLHLEIGGASPGMYDTLSATGRVSLGGLLILDFLDGYTPDDGLTLSLITAGTGFSGSFREIQTRNYGSGPIQAEFAGGVFSVRFGPAAAVPEPAGVLLGLIGLACVPLVGAIGRPRRGASASPSPTSPDAASGAGTNVSSSRPHGVRKS</sequence>
<dbReference type="InterPro" id="IPR030895">
    <property type="entry name" value="T5SS_PEPC_rpt"/>
</dbReference>
<proteinExistence type="predicted"/>
<evidence type="ECO:0000313" key="4">
    <source>
        <dbReference type="Proteomes" id="UP001216907"/>
    </source>
</evidence>
<keyword evidence="2" id="KW-0732">Signal</keyword>
<accession>A0ABT6FKP0</accession>
<dbReference type="NCBIfam" id="TIGR04393">
    <property type="entry name" value="rpt_T5SS_PEPC"/>
    <property type="match status" value="3"/>
</dbReference>
<evidence type="ECO:0000256" key="1">
    <source>
        <dbReference type="SAM" id="MobiDB-lite"/>
    </source>
</evidence>
<dbReference type="SUPFAM" id="SSF51126">
    <property type="entry name" value="Pectin lyase-like"/>
    <property type="match status" value="1"/>
</dbReference>
<dbReference type="Proteomes" id="UP001216907">
    <property type="component" value="Unassembled WGS sequence"/>
</dbReference>
<comment type="caution">
    <text evidence="3">The sequence shown here is derived from an EMBL/GenBank/DDBJ whole genome shotgun (WGS) entry which is preliminary data.</text>
</comment>
<protein>
    <submittedName>
        <fullName evidence="3">Uncharacterized protein</fullName>
    </submittedName>
</protein>
<feature type="chain" id="PRO_5045210538" evidence="2">
    <location>
        <begin position="32"/>
        <end position="753"/>
    </location>
</feature>
<evidence type="ECO:0000313" key="3">
    <source>
        <dbReference type="EMBL" id="MDG3008153.1"/>
    </source>
</evidence>
<organism evidence="3 4">
    <name type="scientific">Paludisphaera mucosa</name>
    <dbReference type="NCBI Taxonomy" id="3030827"/>
    <lineage>
        <taxon>Bacteria</taxon>
        <taxon>Pseudomonadati</taxon>
        <taxon>Planctomycetota</taxon>
        <taxon>Planctomycetia</taxon>
        <taxon>Isosphaerales</taxon>
        <taxon>Isosphaeraceae</taxon>
        <taxon>Paludisphaera</taxon>
    </lineage>
</organism>
<keyword evidence="4" id="KW-1185">Reference proteome</keyword>
<gene>
    <name evidence="3" type="ORF">PZE19_30675</name>
</gene>
<reference evidence="3 4" key="1">
    <citation type="submission" date="2023-03" db="EMBL/GenBank/DDBJ databases">
        <title>Paludisphaera mucosa sp. nov. a novel planctomycete from northern fen.</title>
        <authorList>
            <person name="Ivanova A."/>
        </authorList>
    </citation>
    <scope>NUCLEOTIDE SEQUENCE [LARGE SCALE GENOMIC DNA]</scope>
    <source>
        <strain evidence="3 4">Pla2</strain>
    </source>
</reference>
<feature type="region of interest" description="Disordered" evidence="1">
    <location>
        <begin position="719"/>
        <end position="753"/>
    </location>
</feature>
<dbReference type="EMBL" id="JARRAG010000003">
    <property type="protein sequence ID" value="MDG3008153.1"/>
    <property type="molecule type" value="Genomic_DNA"/>
</dbReference>
<dbReference type="InterPro" id="IPR011050">
    <property type="entry name" value="Pectin_lyase_fold/virulence"/>
</dbReference>
<name>A0ABT6FKP0_9BACT</name>
<feature type="signal peptide" evidence="2">
    <location>
        <begin position="1"/>
        <end position="31"/>
    </location>
</feature>
<evidence type="ECO:0000256" key="2">
    <source>
        <dbReference type="SAM" id="SignalP"/>
    </source>
</evidence>
<feature type="compositionally biased region" description="Low complexity" evidence="1">
    <location>
        <begin position="722"/>
        <end position="739"/>
    </location>
</feature>
<dbReference type="RefSeq" id="WP_277864480.1">
    <property type="nucleotide sequence ID" value="NZ_JARRAG010000003.1"/>
</dbReference>